<proteinExistence type="predicted"/>
<accession>A0ABU3NIF1</accession>
<name>A0ABU3NIF1_9CHLR</name>
<evidence type="ECO:0000313" key="1">
    <source>
        <dbReference type="EMBL" id="MDT8896644.1"/>
    </source>
</evidence>
<dbReference type="RefSeq" id="WP_315623061.1">
    <property type="nucleotide sequence ID" value="NZ_JAUHMF010000001.1"/>
</dbReference>
<organism evidence="1 2">
    <name type="scientific">Thermanaerothrix solaris</name>
    <dbReference type="NCBI Taxonomy" id="3058434"/>
    <lineage>
        <taxon>Bacteria</taxon>
        <taxon>Bacillati</taxon>
        <taxon>Chloroflexota</taxon>
        <taxon>Anaerolineae</taxon>
        <taxon>Anaerolineales</taxon>
        <taxon>Anaerolineaceae</taxon>
        <taxon>Thermanaerothrix</taxon>
    </lineage>
</organism>
<comment type="caution">
    <text evidence="1">The sequence shown here is derived from an EMBL/GenBank/DDBJ whole genome shotgun (WGS) entry which is preliminary data.</text>
</comment>
<dbReference type="EMBL" id="JAUHMF010000001">
    <property type="protein sequence ID" value="MDT8896644.1"/>
    <property type="molecule type" value="Genomic_DNA"/>
</dbReference>
<evidence type="ECO:0000313" key="2">
    <source>
        <dbReference type="Proteomes" id="UP001254165"/>
    </source>
</evidence>
<gene>
    <name evidence="1" type="ORF">QYE77_00065</name>
</gene>
<keyword evidence="2" id="KW-1185">Reference proteome</keyword>
<reference evidence="1 2" key="1">
    <citation type="submission" date="2023-07" db="EMBL/GenBank/DDBJ databases">
        <title>Novel species of Thermanaerothrix with wide hydrolytic capabilities.</title>
        <authorList>
            <person name="Zayulina K.S."/>
            <person name="Podosokorskaya O.A."/>
            <person name="Elcheninov A.G."/>
        </authorList>
    </citation>
    <scope>NUCLEOTIDE SEQUENCE [LARGE SCALE GENOMIC DNA]</scope>
    <source>
        <strain evidence="1 2">4228-RoL</strain>
    </source>
</reference>
<dbReference type="Proteomes" id="UP001254165">
    <property type="component" value="Unassembled WGS sequence"/>
</dbReference>
<sequence length="58" mass="6226">MNPQMAFALAALLLVVTPILFLGGLLALKVLLILALSRDNEERRAALVSVLAGALKRR</sequence>
<protein>
    <submittedName>
        <fullName evidence="1">Uncharacterized protein</fullName>
    </submittedName>
</protein>